<feature type="transmembrane region" description="Helical" evidence="8">
    <location>
        <begin position="482"/>
        <end position="501"/>
    </location>
</feature>
<dbReference type="InterPro" id="IPR036259">
    <property type="entry name" value="MFS_trans_sf"/>
</dbReference>
<evidence type="ECO:0000256" key="4">
    <source>
        <dbReference type="ARBA" id="ARBA00022475"/>
    </source>
</evidence>
<dbReference type="Gene3D" id="1.20.1720.10">
    <property type="entry name" value="Multidrug resistance protein D"/>
    <property type="match status" value="1"/>
</dbReference>
<feature type="transmembrane region" description="Helical" evidence="8">
    <location>
        <begin position="414"/>
        <end position="434"/>
    </location>
</feature>
<evidence type="ECO:0000256" key="3">
    <source>
        <dbReference type="ARBA" id="ARBA00022448"/>
    </source>
</evidence>
<reference evidence="10 11" key="1">
    <citation type="submission" date="2020-08" db="EMBL/GenBank/DDBJ databases">
        <title>Sequencing the genomes of 1000 actinobacteria strains.</title>
        <authorList>
            <person name="Klenk H.-P."/>
        </authorList>
    </citation>
    <scope>NUCLEOTIDE SEQUENCE [LARGE SCALE GENOMIC DNA]</scope>
    <source>
        <strain evidence="10 11">DSM 44551</strain>
    </source>
</reference>
<feature type="transmembrane region" description="Helical" evidence="8">
    <location>
        <begin position="276"/>
        <end position="297"/>
    </location>
</feature>
<dbReference type="AlphaFoldDB" id="A0A7W8QPL1"/>
<comment type="subcellular location">
    <subcellularLocation>
        <location evidence="1">Cell membrane</location>
        <topology evidence="1">Multi-pass membrane protein</topology>
    </subcellularLocation>
</comment>
<dbReference type="InterPro" id="IPR011701">
    <property type="entry name" value="MFS"/>
</dbReference>
<evidence type="ECO:0000256" key="1">
    <source>
        <dbReference type="ARBA" id="ARBA00004651"/>
    </source>
</evidence>
<evidence type="ECO:0000256" key="6">
    <source>
        <dbReference type="ARBA" id="ARBA00022989"/>
    </source>
</evidence>
<dbReference type="SUPFAM" id="SSF46785">
    <property type="entry name" value="Winged helix' DNA-binding domain"/>
    <property type="match status" value="1"/>
</dbReference>
<feature type="transmembrane region" description="Helical" evidence="8">
    <location>
        <begin position="343"/>
        <end position="362"/>
    </location>
</feature>
<dbReference type="GO" id="GO:0005886">
    <property type="term" value="C:plasma membrane"/>
    <property type="evidence" value="ECO:0007669"/>
    <property type="project" value="UniProtKB-SubCell"/>
</dbReference>
<feature type="transmembrane region" description="Helical" evidence="8">
    <location>
        <begin position="210"/>
        <end position="230"/>
    </location>
</feature>
<dbReference type="Gene3D" id="1.20.1250.20">
    <property type="entry name" value="MFS general substrate transporter like domains"/>
    <property type="match status" value="1"/>
</dbReference>
<organism evidence="10 11">
    <name type="scientific">Nocardiopsis composta</name>
    <dbReference type="NCBI Taxonomy" id="157465"/>
    <lineage>
        <taxon>Bacteria</taxon>
        <taxon>Bacillati</taxon>
        <taxon>Actinomycetota</taxon>
        <taxon>Actinomycetes</taxon>
        <taxon>Streptosporangiales</taxon>
        <taxon>Nocardiopsidaceae</taxon>
        <taxon>Nocardiopsis</taxon>
    </lineage>
</organism>
<dbReference type="Proteomes" id="UP000572635">
    <property type="component" value="Unassembled WGS sequence"/>
</dbReference>
<keyword evidence="5 8" id="KW-0812">Transmembrane</keyword>
<dbReference type="Gene3D" id="1.10.10.10">
    <property type="entry name" value="Winged helix-like DNA-binding domain superfamily/Winged helix DNA-binding domain"/>
    <property type="match status" value="1"/>
</dbReference>
<comment type="similarity">
    <text evidence="2">Belongs to the major facilitator superfamily. TCR/Tet family.</text>
</comment>
<dbReference type="InterPro" id="IPR036388">
    <property type="entry name" value="WH-like_DNA-bd_sf"/>
</dbReference>
<dbReference type="NCBIfam" id="TIGR00711">
    <property type="entry name" value="efflux_EmrB"/>
    <property type="match status" value="1"/>
</dbReference>
<feature type="transmembrane region" description="Helical" evidence="8">
    <location>
        <begin position="374"/>
        <end position="393"/>
    </location>
</feature>
<evidence type="ECO:0000256" key="7">
    <source>
        <dbReference type="ARBA" id="ARBA00023136"/>
    </source>
</evidence>
<protein>
    <submittedName>
        <fullName evidence="10">EmrB/QacA subfamily drug resistance transporter</fullName>
    </submittedName>
</protein>
<evidence type="ECO:0000259" key="9">
    <source>
        <dbReference type="PROSITE" id="PS50850"/>
    </source>
</evidence>
<keyword evidence="3" id="KW-0813">Transport</keyword>
<evidence type="ECO:0000313" key="10">
    <source>
        <dbReference type="EMBL" id="MBB5434255.1"/>
    </source>
</evidence>
<dbReference type="CDD" id="cd17502">
    <property type="entry name" value="MFS_Azr1_MDR_like"/>
    <property type="match status" value="1"/>
</dbReference>
<keyword evidence="7 8" id="KW-0472">Membrane</keyword>
<feature type="transmembrane region" description="Helical" evidence="8">
    <location>
        <begin position="177"/>
        <end position="198"/>
    </location>
</feature>
<dbReference type="PROSITE" id="PS50850">
    <property type="entry name" value="MFS"/>
    <property type="match status" value="1"/>
</dbReference>
<feature type="transmembrane region" description="Helical" evidence="8">
    <location>
        <begin position="147"/>
        <end position="165"/>
    </location>
</feature>
<comment type="caution">
    <text evidence="10">The sequence shown here is derived from an EMBL/GenBank/DDBJ whole genome shotgun (WGS) entry which is preliminary data.</text>
</comment>
<evidence type="ECO:0000256" key="2">
    <source>
        <dbReference type="ARBA" id="ARBA00007520"/>
    </source>
</evidence>
<sequence>MGRHEAAVRKRRGGGAEEPRVAVIIAALLLTVLVAALNQTVVATAMPRIVSDLGGLSHISWVVTSYLLAVTACTPLWGKLGDQFGRKWVLLACLVIFLAGSALCGLAGDFGGLVAYRAVQGIGGGGLMVLAQAAIGDIVPPRRRGSFMGLFGAVFGVASVAGPLIGGFIVDNLSWRWVFYVNLPLGVVAFLVLIAALPATRGTARTKVDYPGILLLAAASVCAVLVTSLGGTAYDWLSVQIIGLIAAAVLLTALWWASARRADDPVMPLSLFRSPVIVASVVISFAVGFAMMGSMSYIPLFLQIVHGYSPTSSGLHLLPMVAGMLICSIASGQLLTRTGRYKIYPIIGSALVAAALFLMSGLEPDTPFPVLGGYLFLLGSGLGLTMQVIVVAAQNAADYRDLGAATSAATFFRSIGGSIGTSVFGAVFAARLAANIAERMAGVRLPPGADPQELQNDPSGLAGLPVEARAEFLGAYADSVDAVFLSAVPLAVVAFVVALFLKQIPLRTTIGPPDLDEVVAPVRTDRSAMAEVERLVYRAFGREGARHAYLRLAKAAGLGLSPGACWTLTHLAATGPITAEELSRMSHGTVEQDESVHRELLRAGLLRDGAETWELNAQGRDAARRLRDAQEQALRGLLKDYGPAEHPELNAALRDLAQACLGDEEDAGLVREGGDERRL</sequence>
<dbReference type="InterPro" id="IPR020846">
    <property type="entry name" value="MFS_dom"/>
</dbReference>
<evidence type="ECO:0000256" key="5">
    <source>
        <dbReference type="ARBA" id="ARBA00022692"/>
    </source>
</evidence>
<proteinExistence type="inferred from homology"/>
<dbReference type="GO" id="GO:0022857">
    <property type="term" value="F:transmembrane transporter activity"/>
    <property type="evidence" value="ECO:0007669"/>
    <property type="project" value="InterPro"/>
</dbReference>
<dbReference type="FunFam" id="1.20.1720.10:FF:000004">
    <property type="entry name" value="EmrB/QacA family drug resistance transporter"/>
    <property type="match status" value="1"/>
</dbReference>
<feature type="transmembrane region" description="Helical" evidence="8">
    <location>
        <begin position="114"/>
        <end position="135"/>
    </location>
</feature>
<dbReference type="InterPro" id="IPR004638">
    <property type="entry name" value="EmrB-like"/>
</dbReference>
<accession>A0A7W8QPL1</accession>
<evidence type="ECO:0000256" key="8">
    <source>
        <dbReference type="SAM" id="Phobius"/>
    </source>
</evidence>
<keyword evidence="6 8" id="KW-1133">Transmembrane helix</keyword>
<dbReference type="Pfam" id="PF07690">
    <property type="entry name" value="MFS_1"/>
    <property type="match status" value="1"/>
</dbReference>
<dbReference type="PANTHER" id="PTHR23501">
    <property type="entry name" value="MAJOR FACILITATOR SUPERFAMILY"/>
    <property type="match status" value="1"/>
</dbReference>
<feature type="transmembrane region" description="Helical" evidence="8">
    <location>
        <begin position="236"/>
        <end position="256"/>
    </location>
</feature>
<gene>
    <name evidence="10" type="ORF">HDA36_004339</name>
</gene>
<dbReference type="RefSeq" id="WP_184394731.1">
    <property type="nucleotide sequence ID" value="NZ_BAAAJD010000021.1"/>
</dbReference>
<evidence type="ECO:0000313" key="11">
    <source>
        <dbReference type="Proteomes" id="UP000572635"/>
    </source>
</evidence>
<feature type="transmembrane region" description="Helical" evidence="8">
    <location>
        <begin position="58"/>
        <end position="77"/>
    </location>
</feature>
<feature type="transmembrane region" description="Helical" evidence="8">
    <location>
        <begin position="89"/>
        <end position="108"/>
    </location>
</feature>
<name>A0A7W8QPL1_9ACTN</name>
<feature type="domain" description="Major facilitator superfamily (MFS) profile" evidence="9">
    <location>
        <begin position="24"/>
        <end position="506"/>
    </location>
</feature>
<dbReference type="SUPFAM" id="SSF103473">
    <property type="entry name" value="MFS general substrate transporter"/>
    <property type="match status" value="1"/>
</dbReference>
<feature type="transmembrane region" description="Helical" evidence="8">
    <location>
        <begin position="21"/>
        <end position="46"/>
    </location>
</feature>
<dbReference type="PANTHER" id="PTHR23501:SF197">
    <property type="entry name" value="COMD"/>
    <property type="match status" value="1"/>
</dbReference>
<dbReference type="InterPro" id="IPR036390">
    <property type="entry name" value="WH_DNA-bd_sf"/>
</dbReference>
<feature type="transmembrane region" description="Helical" evidence="8">
    <location>
        <begin position="317"/>
        <end position="336"/>
    </location>
</feature>
<keyword evidence="11" id="KW-1185">Reference proteome</keyword>
<dbReference type="PRINTS" id="PR01036">
    <property type="entry name" value="TCRTETB"/>
</dbReference>
<dbReference type="EMBL" id="JACHDB010000001">
    <property type="protein sequence ID" value="MBB5434255.1"/>
    <property type="molecule type" value="Genomic_DNA"/>
</dbReference>
<keyword evidence="4" id="KW-1003">Cell membrane</keyword>